<dbReference type="InterPro" id="IPR036365">
    <property type="entry name" value="PGBD-like_sf"/>
</dbReference>
<feature type="signal peptide" evidence="4">
    <location>
        <begin position="1"/>
        <end position="35"/>
    </location>
</feature>
<organism evidence="6 7">
    <name type="scientific">Streptomyces thermoviolaceus subsp. thermoviolaceus</name>
    <dbReference type="NCBI Taxonomy" id="66860"/>
    <lineage>
        <taxon>Bacteria</taxon>
        <taxon>Bacillati</taxon>
        <taxon>Actinomycetota</taxon>
        <taxon>Actinomycetes</taxon>
        <taxon>Kitasatosporales</taxon>
        <taxon>Streptomycetaceae</taxon>
        <taxon>Streptomyces</taxon>
    </lineage>
</organism>
<dbReference type="SMART" id="SM00641">
    <property type="entry name" value="Glyco_25"/>
    <property type="match status" value="1"/>
</dbReference>
<keyword evidence="4" id="KW-0732">Signal</keyword>
<dbReference type="CDD" id="cd00599">
    <property type="entry name" value="GH25_muramidase"/>
    <property type="match status" value="1"/>
</dbReference>
<dbReference type="InterPro" id="IPR002053">
    <property type="entry name" value="Glyco_hydro_25"/>
</dbReference>
<feature type="domain" description="Peptidoglycan binding-like" evidence="5">
    <location>
        <begin position="284"/>
        <end position="339"/>
    </location>
</feature>
<keyword evidence="2" id="KW-0378">Hydrolase</keyword>
<reference evidence="6 7" key="1">
    <citation type="submission" date="2020-03" db="EMBL/GenBank/DDBJ databases">
        <title>WGS of actinomycetes isolated from Thailand.</title>
        <authorList>
            <person name="Thawai C."/>
        </authorList>
    </citation>
    <scope>NUCLEOTIDE SEQUENCE [LARGE SCALE GENOMIC DNA]</scope>
    <source>
        <strain evidence="6 7">NBRC 13905</strain>
    </source>
</reference>
<dbReference type="InterPro" id="IPR009045">
    <property type="entry name" value="Zn_M74/Hedgehog-like"/>
</dbReference>
<dbReference type="Gene3D" id="3.30.1380.10">
    <property type="match status" value="1"/>
</dbReference>
<name>A0ABX0YV61_STRTL</name>
<dbReference type="SUPFAM" id="SSF47090">
    <property type="entry name" value="PGBD-like"/>
    <property type="match status" value="2"/>
</dbReference>
<accession>A0ABX0YV61</accession>
<keyword evidence="3" id="KW-0326">Glycosidase</keyword>
<dbReference type="PROSITE" id="PS51904">
    <property type="entry name" value="GLYCOSYL_HYDROL_F25_2"/>
    <property type="match status" value="1"/>
</dbReference>
<dbReference type="PANTHER" id="PTHR34135">
    <property type="entry name" value="LYSOZYME"/>
    <property type="match status" value="1"/>
</dbReference>
<dbReference type="SUPFAM" id="SSF55166">
    <property type="entry name" value="Hedgehog/DD-peptidase"/>
    <property type="match status" value="1"/>
</dbReference>
<sequence length="566" mass="58831">MNWTSRKKKTAGWASAVVASGGMIFAGMTVLPADAASPSSYAVKGVDVSHHNHSNGSAIDWNKVRSSGQQFAFIKATEGADVQDPWFARDLRGARQAGLPHGPYHFYGRTPAADQARNFISTVKAAGYTGKAAGELPPVLDLEQTNGKCPANFSTAGVRTFIDTVTSQLGVKPIIYTTKGFVDACMGGDGSVFAGHVMWQPRYKSGSNEPAPVPGAGQGWKIWQYTETGSVPGIPSDGHVDLNVFRGSLAELRRLAHLSGNGGGTASSAQAPVTGAPVLKTNSRGTDVVTAQLLLNAAGARLDADGIYGPKTVAAVKSFQSAHGLDADGMVGPKTWGALIVTLKQGDRGPAVTALQHQLNDSGAQLRTDGIFGSGTAAAVRSFQSAKGLQTDGIAGPRTWSALLTDRSGGGSGTPATGDAVALAKQLLNTSGVTFARAHSETQHSGSTAYANIVDMAAGKGALTSPQSHVGAKRVQLDPRMLRGLLTLRNSYGYRMNISEFVGGVHSKNSRHYRGLAFDVNEINGIHVGSGAPHSAFMAACRKLGATEVLGPGDKGHSTHVHCAWK</sequence>
<feature type="domain" description="Peptidoglycan binding-like" evidence="5">
    <location>
        <begin position="348"/>
        <end position="403"/>
    </location>
</feature>
<feature type="chain" id="PRO_5047386353" description="Peptidoglycan binding-like domain-containing protein" evidence="4">
    <location>
        <begin position="36"/>
        <end position="566"/>
    </location>
</feature>
<gene>
    <name evidence="6" type="ORF">HCJ95_11645</name>
</gene>
<comment type="similarity">
    <text evidence="1">Belongs to the glycosyl hydrolase 25 family.</text>
</comment>
<dbReference type="EMBL" id="JAATEL010000010">
    <property type="protein sequence ID" value="NJP14930.1"/>
    <property type="molecule type" value="Genomic_DNA"/>
</dbReference>
<evidence type="ECO:0000313" key="6">
    <source>
        <dbReference type="EMBL" id="NJP14930.1"/>
    </source>
</evidence>
<dbReference type="PANTHER" id="PTHR34135:SF2">
    <property type="entry name" value="LYSOZYME"/>
    <property type="match status" value="1"/>
</dbReference>
<evidence type="ECO:0000256" key="1">
    <source>
        <dbReference type="ARBA" id="ARBA00010646"/>
    </source>
</evidence>
<dbReference type="Gene3D" id="3.20.20.80">
    <property type="entry name" value="Glycosidases"/>
    <property type="match status" value="1"/>
</dbReference>
<dbReference type="InterPro" id="IPR002477">
    <property type="entry name" value="Peptidoglycan-bd-like"/>
</dbReference>
<comment type="caution">
    <text evidence="6">The sequence shown here is derived from an EMBL/GenBank/DDBJ whole genome shotgun (WGS) entry which is preliminary data.</text>
</comment>
<evidence type="ECO:0000256" key="2">
    <source>
        <dbReference type="ARBA" id="ARBA00022801"/>
    </source>
</evidence>
<dbReference type="Gene3D" id="1.10.101.10">
    <property type="entry name" value="PGBD-like superfamily/PGBD"/>
    <property type="match status" value="2"/>
</dbReference>
<protein>
    <recommendedName>
        <fullName evidence="5">Peptidoglycan binding-like domain-containing protein</fullName>
    </recommendedName>
</protein>
<dbReference type="InterPro" id="IPR018077">
    <property type="entry name" value="Glyco_hydro_fam25_subgr"/>
</dbReference>
<dbReference type="InterPro" id="IPR017853">
    <property type="entry name" value="GH"/>
</dbReference>
<dbReference type="Pfam" id="PF01183">
    <property type="entry name" value="Glyco_hydro_25"/>
    <property type="match status" value="1"/>
</dbReference>
<evidence type="ECO:0000259" key="5">
    <source>
        <dbReference type="Pfam" id="PF01471"/>
    </source>
</evidence>
<evidence type="ECO:0000256" key="3">
    <source>
        <dbReference type="ARBA" id="ARBA00023295"/>
    </source>
</evidence>
<keyword evidence="7" id="KW-1185">Reference proteome</keyword>
<dbReference type="Pfam" id="PF01471">
    <property type="entry name" value="PG_binding_1"/>
    <property type="match status" value="2"/>
</dbReference>
<dbReference type="SUPFAM" id="SSF51445">
    <property type="entry name" value="(Trans)glycosidases"/>
    <property type="match status" value="1"/>
</dbReference>
<evidence type="ECO:0000313" key="7">
    <source>
        <dbReference type="Proteomes" id="UP000635996"/>
    </source>
</evidence>
<dbReference type="Proteomes" id="UP000635996">
    <property type="component" value="Unassembled WGS sequence"/>
</dbReference>
<evidence type="ECO:0000256" key="4">
    <source>
        <dbReference type="SAM" id="SignalP"/>
    </source>
</evidence>
<dbReference type="InterPro" id="IPR036366">
    <property type="entry name" value="PGBDSf"/>
</dbReference>
<dbReference type="RefSeq" id="WP_125497014.1">
    <property type="nucleotide sequence ID" value="NZ_BMVZ01000014.1"/>
</dbReference>
<proteinExistence type="inferred from homology"/>